<sequence>MAIPEIERVIQPARHLDLVLAASEKEYQIEVRSTIIYEIFPENDSFIAAQTQPPILKSMIGETIEATFLWYPTPTSSPERYAFYTKILELLDYTLSPGHQTQALRLSYPKYFYKRNLRFFYRVTPVREYPITLYISKEVFPIIDISEGGICFSYPKKTYLEEFKVGDRFRLVLEFGNEEKKLKPLVEVVRKFEKKEFPKIAFMAVKFIDLNTSEREFLASVIKKIERILLRKRAGLG</sequence>
<dbReference type="InterPro" id="IPR009875">
    <property type="entry name" value="PilZ_domain"/>
</dbReference>
<proteinExistence type="predicted"/>
<dbReference type="GO" id="GO:0035438">
    <property type="term" value="F:cyclic-di-GMP binding"/>
    <property type="evidence" value="ECO:0007669"/>
    <property type="project" value="InterPro"/>
</dbReference>
<evidence type="ECO:0000259" key="1">
    <source>
        <dbReference type="Pfam" id="PF07238"/>
    </source>
</evidence>
<evidence type="ECO:0000313" key="2">
    <source>
        <dbReference type="EMBL" id="HDD44993.1"/>
    </source>
</evidence>
<protein>
    <submittedName>
        <fullName evidence="2">PilZ domain-containing protein</fullName>
    </submittedName>
</protein>
<reference evidence="2" key="1">
    <citation type="journal article" date="2020" name="mSystems">
        <title>Genome- and Community-Level Interaction Insights into Carbon Utilization and Element Cycling Functions of Hydrothermarchaeota in Hydrothermal Sediment.</title>
        <authorList>
            <person name="Zhou Z."/>
            <person name="Liu Y."/>
            <person name="Xu W."/>
            <person name="Pan J."/>
            <person name="Luo Z.H."/>
            <person name="Li M."/>
        </authorList>
    </citation>
    <scope>NUCLEOTIDE SEQUENCE [LARGE SCALE GENOMIC DNA]</scope>
    <source>
        <strain evidence="2">HyVt-233</strain>
    </source>
</reference>
<name>A0A7C0U415_DESA2</name>
<dbReference type="Proteomes" id="UP000886289">
    <property type="component" value="Unassembled WGS sequence"/>
</dbReference>
<organism evidence="2">
    <name type="scientific">Desulfofervidus auxilii</name>
    <dbReference type="NCBI Taxonomy" id="1621989"/>
    <lineage>
        <taxon>Bacteria</taxon>
        <taxon>Pseudomonadati</taxon>
        <taxon>Thermodesulfobacteriota</taxon>
        <taxon>Candidatus Desulfofervidia</taxon>
        <taxon>Candidatus Desulfofervidales</taxon>
        <taxon>Candidatus Desulfofervidaceae</taxon>
        <taxon>Candidatus Desulfofervidus</taxon>
    </lineage>
</organism>
<gene>
    <name evidence="2" type="ORF">ENG63_09080</name>
</gene>
<dbReference type="EMBL" id="DRBS01000334">
    <property type="protein sequence ID" value="HDD44993.1"/>
    <property type="molecule type" value="Genomic_DNA"/>
</dbReference>
<accession>A0A7C0U415</accession>
<feature type="domain" description="PilZ" evidence="1">
    <location>
        <begin position="118"/>
        <end position="220"/>
    </location>
</feature>
<dbReference type="Pfam" id="PF07238">
    <property type="entry name" value="PilZ"/>
    <property type="match status" value="1"/>
</dbReference>
<dbReference type="AlphaFoldDB" id="A0A7C0U415"/>
<comment type="caution">
    <text evidence="2">The sequence shown here is derived from an EMBL/GenBank/DDBJ whole genome shotgun (WGS) entry which is preliminary data.</text>
</comment>
<dbReference type="Gene3D" id="2.40.10.220">
    <property type="entry name" value="predicted glycosyltransferase like domains"/>
    <property type="match status" value="1"/>
</dbReference>